<comment type="similarity">
    <text evidence="5">Belongs to the glycosyl hydrolase.</text>
</comment>
<evidence type="ECO:0000256" key="7">
    <source>
        <dbReference type="PIRSR" id="PIRSR005536-2"/>
    </source>
</evidence>
<dbReference type="FunFam" id="3.20.20.70:FF:000118">
    <property type="entry name" value="Alpha-galactosidase"/>
    <property type="match status" value="1"/>
</dbReference>
<keyword evidence="4 5" id="KW-0326">Glycosidase</keyword>
<dbReference type="Pfam" id="PF16874">
    <property type="entry name" value="Glyco_hydro_36C"/>
    <property type="match status" value="1"/>
</dbReference>
<evidence type="ECO:0000256" key="6">
    <source>
        <dbReference type="PIRSR" id="PIRSR005536-1"/>
    </source>
</evidence>
<dbReference type="GO" id="GO:0016052">
    <property type="term" value="P:carbohydrate catabolic process"/>
    <property type="evidence" value="ECO:0007669"/>
    <property type="project" value="InterPro"/>
</dbReference>
<dbReference type="InterPro" id="IPR002252">
    <property type="entry name" value="Glyco_hydro_36"/>
</dbReference>
<feature type="binding site" evidence="7">
    <location>
        <begin position="498"/>
        <end position="502"/>
    </location>
    <ligand>
        <name>substrate</name>
    </ligand>
</feature>
<evidence type="ECO:0000256" key="1">
    <source>
        <dbReference type="ARBA" id="ARBA00001255"/>
    </source>
</evidence>
<dbReference type="InterPro" id="IPR031705">
    <property type="entry name" value="Glyco_hydro_36_C"/>
</dbReference>
<evidence type="ECO:0000256" key="8">
    <source>
        <dbReference type="SAM" id="SignalP"/>
    </source>
</evidence>
<comment type="function">
    <text evidence="5">Hydrolyzes a variety of simple alpha-D-galactoside as well as more complex molecules such as oligosaccharides and polysaccharides.</text>
</comment>
<feature type="signal peptide" evidence="8">
    <location>
        <begin position="1"/>
        <end position="16"/>
    </location>
</feature>
<protein>
    <recommendedName>
        <fullName evidence="2 5">Alpha-galactosidase</fullName>
        <ecNumber evidence="2 5">3.2.1.22</ecNumber>
    </recommendedName>
</protein>
<evidence type="ECO:0000259" key="10">
    <source>
        <dbReference type="Pfam" id="PF16875"/>
    </source>
</evidence>
<dbReference type="PANTHER" id="PTHR43053">
    <property type="entry name" value="GLYCOSIDASE FAMILY 31"/>
    <property type="match status" value="1"/>
</dbReference>
<dbReference type="AlphaFoldDB" id="A0AAI8VSZ6"/>
<dbReference type="InterPro" id="IPR050985">
    <property type="entry name" value="Alpha-glycosidase_related"/>
</dbReference>
<gene>
    <name evidence="11" type="ORF">KHLLAP_LOCUS10962</name>
</gene>
<keyword evidence="8" id="KW-0732">Signal</keyword>
<dbReference type="PIRSF" id="PIRSF005536">
    <property type="entry name" value="Agal"/>
    <property type="match status" value="1"/>
</dbReference>
<feature type="active site" description="Nucleophile" evidence="6">
    <location>
        <position position="500"/>
    </location>
</feature>
<accession>A0AAI8VSZ6</accession>
<dbReference type="Gene3D" id="3.20.20.70">
    <property type="entry name" value="Aldolase class I"/>
    <property type="match status" value="1"/>
</dbReference>
<keyword evidence="3 5" id="KW-0378">Hydrolase</keyword>
<proteinExistence type="inferred from homology"/>
<comment type="caution">
    <text evidence="11">The sequence shown here is derived from an EMBL/GenBank/DDBJ whole genome shotgun (WGS) entry which is preliminary data.</text>
</comment>
<evidence type="ECO:0000313" key="11">
    <source>
        <dbReference type="EMBL" id="CAJ2510494.1"/>
    </source>
</evidence>
<feature type="binding site" evidence="7">
    <location>
        <position position="465"/>
    </location>
    <ligand>
        <name>substrate</name>
    </ligand>
</feature>
<dbReference type="InterPro" id="IPR013785">
    <property type="entry name" value="Aldolase_TIM"/>
</dbReference>
<dbReference type="EC" id="3.2.1.22" evidence="2 5"/>
<evidence type="ECO:0000259" key="9">
    <source>
        <dbReference type="Pfam" id="PF16874"/>
    </source>
</evidence>
<reference evidence="11" key="1">
    <citation type="submission" date="2023-10" db="EMBL/GenBank/DDBJ databases">
        <authorList>
            <person name="Hackl T."/>
        </authorList>
    </citation>
    <scope>NUCLEOTIDE SEQUENCE</scope>
</reference>
<sequence>MLGAILLCLLPTVALGQGDVKWITIDGDSAAPSFSLASCNISYQFHVDPLTLDLIHDHWGAYAAETVPQFDGVTGGWGGPYTYSLREFPDSGRGDFRIPTIHIEHSTGDTVSAFAYTSYEVSAGKPALPGLPATFGADGDVSTLTIHMYDNYSSIAADLYYSIFPRYNSVARSFRITNNGSEEVKILRASSWSIDMPNEELDMIDLHGDWASEARVNRRKVVYGEQGFRSTAGYSSHFHNPFLALVSPTTTEFLGSATGYSLIYTGSFAATVERWSTGWVRVLLGLNPLHLSWPVAPGETFTSPEVVSVFSNDKGLNGMSQSLHALYKNHLSRSNHTFETRPPLLNSWEGLGFDFNQTSMVHLAQQAAELGCSLFVNDDGWFGTTYPRDNDTLGLGDWTPQPAKFPDGLGPYVEEVTDITVANTTSKMTFGLWVEPEMVDPKSNLYNEHPDWAMHARSHNRTLVRNQLVLNLGLPDVQDYVISTIEKVLDSADISYIKWDNNRGMHELPSPAANHAYMLGMYRVIDNLTQAHPEILWEGCASGGGRFDPGLLHYWPQSWTSDDTDGLERLFIQFGTSYAYPPSSMGCHVSVVPNGQTGRTTPLAFRSAVASMCGSFGLELDPSDLEQADLDAIPGMIALQQQINPIVINGNFYRLATPDESNWPAAMFAYPDASSAVLFAFQVRSSLKPLPPPLKLKGLDPDAKYTVGNGTVGTTWSGSTLMNKGLSLSWPTVDYQSIILQLQKQ</sequence>
<dbReference type="Pfam" id="PF16875">
    <property type="entry name" value="Glyco_hydro_36N"/>
    <property type="match status" value="1"/>
</dbReference>
<dbReference type="SUPFAM" id="SSF51445">
    <property type="entry name" value="(Trans)glycosidases"/>
    <property type="match status" value="1"/>
</dbReference>
<dbReference type="InterPro" id="IPR013780">
    <property type="entry name" value="Glyco_hydro_b"/>
</dbReference>
<feature type="domain" description="Glycosyl hydrolase family 36 N-terminal" evidence="10">
    <location>
        <begin position="54"/>
        <end position="295"/>
    </location>
</feature>
<dbReference type="PANTHER" id="PTHR43053:SF3">
    <property type="entry name" value="ALPHA-GALACTOSIDASE C-RELATED"/>
    <property type="match status" value="1"/>
</dbReference>
<dbReference type="PRINTS" id="PR00743">
    <property type="entry name" value="GLHYDRLASE36"/>
</dbReference>
<dbReference type="InterPro" id="IPR038417">
    <property type="entry name" value="Alpga-gal_N_sf"/>
</dbReference>
<dbReference type="Gene3D" id="2.60.40.1180">
    <property type="entry name" value="Golgi alpha-mannosidase II"/>
    <property type="match status" value="1"/>
</dbReference>
<evidence type="ECO:0000256" key="4">
    <source>
        <dbReference type="ARBA" id="ARBA00023295"/>
    </source>
</evidence>
<keyword evidence="12" id="KW-1185">Reference proteome</keyword>
<feature type="active site" description="Proton donor" evidence="6">
    <location>
        <position position="562"/>
    </location>
</feature>
<feature type="binding site" evidence="7">
    <location>
        <begin position="378"/>
        <end position="379"/>
    </location>
    <ligand>
        <name>substrate</name>
    </ligand>
</feature>
<dbReference type="Pfam" id="PF02065">
    <property type="entry name" value="Melibiase"/>
    <property type="match status" value="1"/>
</dbReference>
<feature type="binding site" evidence="7">
    <location>
        <position position="562"/>
    </location>
    <ligand>
        <name>substrate</name>
    </ligand>
</feature>
<evidence type="ECO:0000313" key="12">
    <source>
        <dbReference type="Proteomes" id="UP001295740"/>
    </source>
</evidence>
<dbReference type="CDD" id="cd14791">
    <property type="entry name" value="GH36"/>
    <property type="match status" value="1"/>
</dbReference>
<name>A0AAI8VSZ6_9PEZI</name>
<dbReference type="InterPro" id="IPR017853">
    <property type="entry name" value="GH"/>
</dbReference>
<feature type="domain" description="Glycosyl hydrolase family 36 C-terminal" evidence="9">
    <location>
        <begin position="663"/>
        <end position="742"/>
    </location>
</feature>
<dbReference type="Proteomes" id="UP001295740">
    <property type="component" value="Unassembled WGS sequence"/>
</dbReference>
<organism evidence="11 12">
    <name type="scientific">Anthostomella pinea</name>
    <dbReference type="NCBI Taxonomy" id="933095"/>
    <lineage>
        <taxon>Eukaryota</taxon>
        <taxon>Fungi</taxon>
        <taxon>Dikarya</taxon>
        <taxon>Ascomycota</taxon>
        <taxon>Pezizomycotina</taxon>
        <taxon>Sordariomycetes</taxon>
        <taxon>Xylariomycetidae</taxon>
        <taxon>Xylariales</taxon>
        <taxon>Xylariaceae</taxon>
        <taxon>Anthostomella</taxon>
    </lineage>
</organism>
<evidence type="ECO:0000256" key="3">
    <source>
        <dbReference type="ARBA" id="ARBA00022801"/>
    </source>
</evidence>
<dbReference type="EMBL" id="CAUWAG010000016">
    <property type="protein sequence ID" value="CAJ2510494.1"/>
    <property type="molecule type" value="Genomic_DNA"/>
</dbReference>
<evidence type="ECO:0000256" key="2">
    <source>
        <dbReference type="ARBA" id="ARBA00012755"/>
    </source>
</evidence>
<dbReference type="InterPro" id="IPR031704">
    <property type="entry name" value="Glyco_hydro_36_N"/>
</dbReference>
<comment type="catalytic activity">
    <reaction evidence="1 5">
        <text>Hydrolysis of terminal, non-reducing alpha-D-galactose residues in alpha-D-galactosides, including galactose oligosaccharides, galactomannans and galactolipids.</text>
        <dbReference type="EC" id="3.2.1.22"/>
    </reaction>
</comment>
<feature type="binding site" evidence="7">
    <location>
        <position position="210"/>
    </location>
    <ligand>
        <name>substrate</name>
    </ligand>
</feature>
<feature type="binding site" evidence="7">
    <location>
        <position position="540"/>
    </location>
    <ligand>
        <name>substrate</name>
    </ligand>
</feature>
<feature type="chain" id="PRO_5042537929" description="Alpha-galactosidase" evidence="8">
    <location>
        <begin position="17"/>
        <end position="745"/>
    </location>
</feature>
<dbReference type="Gene3D" id="2.70.98.60">
    <property type="entry name" value="alpha-galactosidase from lactobacil brevis"/>
    <property type="match status" value="1"/>
</dbReference>
<dbReference type="GO" id="GO:0004557">
    <property type="term" value="F:alpha-galactosidase activity"/>
    <property type="evidence" value="ECO:0007669"/>
    <property type="project" value="UniProtKB-UniRule"/>
</dbReference>
<evidence type="ECO:0000256" key="5">
    <source>
        <dbReference type="PIRNR" id="PIRNR005536"/>
    </source>
</evidence>